<proteinExistence type="predicted"/>
<keyword evidence="2" id="KW-0472">Membrane</keyword>
<name>A0A6C2U1N1_PONDE</name>
<dbReference type="Proteomes" id="UP000366872">
    <property type="component" value="Unassembled WGS sequence"/>
</dbReference>
<evidence type="ECO:0000256" key="1">
    <source>
        <dbReference type="SAM" id="MobiDB-lite"/>
    </source>
</evidence>
<evidence type="ECO:0000313" key="3">
    <source>
        <dbReference type="EMBL" id="VGO13862.1"/>
    </source>
</evidence>
<feature type="transmembrane region" description="Helical" evidence="2">
    <location>
        <begin position="20"/>
        <end position="42"/>
    </location>
</feature>
<evidence type="ECO:0008006" key="5">
    <source>
        <dbReference type="Google" id="ProtNLM"/>
    </source>
</evidence>
<keyword evidence="2" id="KW-1133">Transmembrane helix</keyword>
<keyword evidence="4" id="KW-1185">Reference proteome</keyword>
<protein>
    <recommendedName>
        <fullName evidence="5">VWFA domain-containing protein</fullName>
    </recommendedName>
</protein>
<evidence type="ECO:0000313" key="4">
    <source>
        <dbReference type="Proteomes" id="UP000366872"/>
    </source>
</evidence>
<dbReference type="AlphaFoldDB" id="A0A6C2U1N1"/>
<feature type="region of interest" description="Disordered" evidence="1">
    <location>
        <begin position="303"/>
        <end position="323"/>
    </location>
</feature>
<reference evidence="3 4" key="1">
    <citation type="submission" date="2019-04" db="EMBL/GenBank/DDBJ databases">
        <authorList>
            <person name="Van Vliet M D."/>
        </authorList>
    </citation>
    <scope>NUCLEOTIDE SEQUENCE [LARGE SCALE GENOMIC DNA]</scope>
    <source>
        <strain evidence="3 4">F1</strain>
    </source>
</reference>
<evidence type="ECO:0000256" key="2">
    <source>
        <dbReference type="SAM" id="Phobius"/>
    </source>
</evidence>
<organism evidence="3 4">
    <name type="scientific">Pontiella desulfatans</name>
    <dbReference type="NCBI Taxonomy" id="2750659"/>
    <lineage>
        <taxon>Bacteria</taxon>
        <taxon>Pseudomonadati</taxon>
        <taxon>Kiritimatiellota</taxon>
        <taxon>Kiritimatiellia</taxon>
        <taxon>Kiritimatiellales</taxon>
        <taxon>Pontiellaceae</taxon>
        <taxon>Pontiella</taxon>
    </lineage>
</organism>
<gene>
    <name evidence="3" type="ORF">PDESU_02419</name>
</gene>
<sequence>MSGSQKKRFFAQHAKSSAALVSLGIHAILLVVALSFVAVTVITKEEQKFETKNVNRPRMPMKKLQVPVNIKKKKTQKPKLRKRIVVQPKLNQNMPDIKMPEITGVKGGIGGGVGDGLGGGGGVGFSMPEIEIFGVKSKGEKIFVILDSTAWMMYDEIGGIPAYTVIKEELVNILGGLSPTVLFNIAVFDNGSAVSRFPKMVPANSVNVGAVDEWIRSLNAVKKGMGDKDYGNHTLGSGGTRLPREYTVAPLQHTRHWSTPAMLAMEQQADTVFILTQGWGWQFHETADAKQWSESKMAKWRDLQEQAKQKLKEENEERRKKGEPPRVLIGWSLVSAYFPGAEHPPQPERYWYTPKEMLEGLSSHREANKSNVPTTSGLGKRSQKKEKFSINVIHFVRKDHISEKDQDRFKKLTAIANGSYKTLSGLEAIQSSASGR</sequence>
<dbReference type="RefSeq" id="WP_136079398.1">
    <property type="nucleotide sequence ID" value="NZ_CAAHFG010000001.1"/>
</dbReference>
<dbReference type="EMBL" id="CAAHFG010000001">
    <property type="protein sequence ID" value="VGO13862.1"/>
    <property type="molecule type" value="Genomic_DNA"/>
</dbReference>
<keyword evidence="2" id="KW-0812">Transmembrane</keyword>
<accession>A0A6C2U1N1</accession>